<evidence type="ECO:0000313" key="1">
    <source>
        <dbReference type="EMBL" id="KAF2824699.1"/>
    </source>
</evidence>
<proteinExistence type="predicted"/>
<keyword evidence="2" id="KW-1185">Reference proteome</keyword>
<gene>
    <name evidence="1" type="ORF">CC86DRAFT_371256</name>
</gene>
<dbReference type="AlphaFoldDB" id="A0A6A6ZVT4"/>
<reference evidence="1" key="1">
    <citation type="journal article" date="2020" name="Stud. Mycol.">
        <title>101 Dothideomycetes genomes: a test case for predicting lifestyles and emergence of pathogens.</title>
        <authorList>
            <person name="Haridas S."/>
            <person name="Albert R."/>
            <person name="Binder M."/>
            <person name="Bloem J."/>
            <person name="Labutti K."/>
            <person name="Salamov A."/>
            <person name="Andreopoulos B."/>
            <person name="Baker S."/>
            <person name="Barry K."/>
            <person name="Bills G."/>
            <person name="Bluhm B."/>
            <person name="Cannon C."/>
            <person name="Castanera R."/>
            <person name="Culley D."/>
            <person name="Daum C."/>
            <person name="Ezra D."/>
            <person name="Gonzalez J."/>
            <person name="Henrissat B."/>
            <person name="Kuo A."/>
            <person name="Liang C."/>
            <person name="Lipzen A."/>
            <person name="Lutzoni F."/>
            <person name="Magnuson J."/>
            <person name="Mondo S."/>
            <person name="Nolan M."/>
            <person name="Ohm R."/>
            <person name="Pangilinan J."/>
            <person name="Park H.-J."/>
            <person name="Ramirez L."/>
            <person name="Alfaro M."/>
            <person name="Sun H."/>
            <person name="Tritt A."/>
            <person name="Yoshinaga Y."/>
            <person name="Zwiers L.-H."/>
            <person name="Turgeon B."/>
            <person name="Goodwin S."/>
            <person name="Spatafora J."/>
            <person name="Crous P."/>
            <person name="Grigoriev I."/>
        </authorList>
    </citation>
    <scope>NUCLEOTIDE SEQUENCE</scope>
    <source>
        <strain evidence="1">CBS 113818</strain>
    </source>
</reference>
<evidence type="ECO:0000313" key="2">
    <source>
        <dbReference type="Proteomes" id="UP000799424"/>
    </source>
</evidence>
<organism evidence="1 2">
    <name type="scientific">Ophiobolus disseminans</name>
    <dbReference type="NCBI Taxonomy" id="1469910"/>
    <lineage>
        <taxon>Eukaryota</taxon>
        <taxon>Fungi</taxon>
        <taxon>Dikarya</taxon>
        <taxon>Ascomycota</taxon>
        <taxon>Pezizomycotina</taxon>
        <taxon>Dothideomycetes</taxon>
        <taxon>Pleosporomycetidae</taxon>
        <taxon>Pleosporales</taxon>
        <taxon>Pleosporineae</taxon>
        <taxon>Phaeosphaeriaceae</taxon>
        <taxon>Ophiobolus</taxon>
    </lineage>
</organism>
<name>A0A6A6ZVT4_9PLEO</name>
<dbReference type="EMBL" id="MU006229">
    <property type="protein sequence ID" value="KAF2824699.1"/>
    <property type="molecule type" value="Genomic_DNA"/>
</dbReference>
<accession>A0A6A6ZVT4</accession>
<protein>
    <submittedName>
        <fullName evidence="1">Uncharacterized protein</fullName>
    </submittedName>
</protein>
<dbReference type="Proteomes" id="UP000799424">
    <property type="component" value="Unassembled WGS sequence"/>
</dbReference>
<sequence length="261" mass="30367">MTESNEFLRGWTKLSEELKLSILRYVVPSGELLTYIQFHQTYRDDRVKRRRPKLGTPTKWFIFEYEVFPLLACSLISRLVYEAFYTQNTIHIGNPKVLSRPLSVQSFVRHVGLDLDPNLEALEILASLASSGFGFANLHLVEIQLQSSGSWDPSFKTDVIEAVMEIAPIRIKARKLIIDNQPERFQRYLRVIRNLPHTAIEECIMAKITVLAQGNRPITERWERYTFDVKTRDTPLQYFEAWPLEAVKDNLGRVTRKVVEL</sequence>